<dbReference type="AlphaFoldDB" id="A0A4C1WU11"/>
<dbReference type="EMBL" id="BGZK01000629">
    <property type="protein sequence ID" value="GBP53615.1"/>
    <property type="molecule type" value="Genomic_DNA"/>
</dbReference>
<proteinExistence type="predicted"/>
<sequence>MRLCYAKNEVGGWCREDCAEGAVGLQPVGPLREKIYFTGFLRKCYEEADVSPAEVEYLEAFAIVSKKKAYRVEARAEITFLRSPVLKSSSCNSFCPAHESVEKEFVEKELNLKRGHRNRNGV</sequence>
<evidence type="ECO:0000313" key="2">
    <source>
        <dbReference type="Proteomes" id="UP000299102"/>
    </source>
</evidence>
<evidence type="ECO:0000313" key="1">
    <source>
        <dbReference type="EMBL" id="GBP53615.1"/>
    </source>
</evidence>
<reference evidence="1 2" key="1">
    <citation type="journal article" date="2019" name="Commun. Biol.">
        <title>The bagworm genome reveals a unique fibroin gene that provides high tensile strength.</title>
        <authorList>
            <person name="Kono N."/>
            <person name="Nakamura H."/>
            <person name="Ohtoshi R."/>
            <person name="Tomita M."/>
            <person name="Numata K."/>
            <person name="Arakawa K."/>
        </authorList>
    </citation>
    <scope>NUCLEOTIDE SEQUENCE [LARGE SCALE GENOMIC DNA]</scope>
</reference>
<name>A0A4C1WU11_EUMVA</name>
<accession>A0A4C1WU11</accession>
<gene>
    <name evidence="1" type="ORF">EVAR_79833_1</name>
</gene>
<keyword evidence="2" id="KW-1185">Reference proteome</keyword>
<protein>
    <submittedName>
        <fullName evidence="1">Uncharacterized protein</fullName>
    </submittedName>
</protein>
<organism evidence="1 2">
    <name type="scientific">Eumeta variegata</name>
    <name type="common">Bagworm moth</name>
    <name type="synonym">Eumeta japonica</name>
    <dbReference type="NCBI Taxonomy" id="151549"/>
    <lineage>
        <taxon>Eukaryota</taxon>
        <taxon>Metazoa</taxon>
        <taxon>Ecdysozoa</taxon>
        <taxon>Arthropoda</taxon>
        <taxon>Hexapoda</taxon>
        <taxon>Insecta</taxon>
        <taxon>Pterygota</taxon>
        <taxon>Neoptera</taxon>
        <taxon>Endopterygota</taxon>
        <taxon>Lepidoptera</taxon>
        <taxon>Glossata</taxon>
        <taxon>Ditrysia</taxon>
        <taxon>Tineoidea</taxon>
        <taxon>Psychidae</taxon>
        <taxon>Oiketicinae</taxon>
        <taxon>Eumeta</taxon>
    </lineage>
</organism>
<comment type="caution">
    <text evidence="1">The sequence shown here is derived from an EMBL/GenBank/DDBJ whole genome shotgun (WGS) entry which is preliminary data.</text>
</comment>
<dbReference type="Proteomes" id="UP000299102">
    <property type="component" value="Unassembled WGS sequence"/>
</dbReference>